<dbReference type="EMBL" id="JAULSU010000001">
    <property type="protein sequence ID" value="KAK0631454.1"/>
    <property type="molecule type" value="Genomic_DNA"/>
</dbReference>
<name>A0AA39XCK5_9PEZI</name>
<feature type="domain" description="DUF8212" evidence="2">
    <location>
        <begin position="210"/>
        <end position="233"/>
    </location>
</feature>
<feature type="domain" description="Heterokaryon incompatibility" evidence="1">
    <location>
        <begin position="22"/>
        <end position="110"/>
    </location>
</feature>
<dbReference type="Pfam" id="PF06985">
    <property type="entry name" value="HET"/>
    <property type="match status" value="1"/>
</dbReference>
<dbReference type="PANTHER" id="PTHR10622:SF10">
    <property type="entry name" value="HET DOMAIN-CONTAINING PROTEIN"/>
    <property type="match status" value="1"/>
</dbReference>
<gene>
    <name evidence="3" type="ORF">B0T14DRAFT_532205</name>
</gene>
<comment type="caution">
    <text evidence="3">The sequence shown here is derived from an EMBL/GenBank/DDBJ whole genome shotgun (WGS) entry which is preliminary data.</text>
</comment>
<evidence type="ECO:0000313" key="4">
    <source>
        <dbReference type="Proteomes" id="UP001175000"/>
    </source>
</evidence>
<dbReference type="InterPro" id="IPR058525">
    <property type="entry name" value="DUF8212"/>
</dbReference>
<organism evidence="3 4">
    <name type="scientific">Immersiella caudata</name>
    <dbReference type="NCBI Taxonomy" id="314043"/>
    <lineage>
        <taxon>Eukaryota</taxon>
        <taxon>Fungi</taxon>
        <taxon>Dikarya</taxon>
        <taxon>Ascomycota</taxon>
        <taxon>Pezizomycotina</taxon>
        <taxon>Sordariomycetes</taxon>
        <taxon>Sordariomycetidae</taxon>
        <taxon>Sordariales</taxon>
        <taxon>Lasiosphaeriaceae</taxon>
        <taxon>Immersiella</taxon>
    </lineage>
</organism>
<evidence type="ECO:0000259" key="2">
    <source>
        <dbReference type="Pfam" id="PF26640"/>
    </source>
</evidence>
<proteinExistence type="predicted"/>
<dbReference type="Proteomes" id="UP001175000">
    <property type="component" value="Unassembled WGS sequence"/>
</dbReference>
<sequence>MRLLNTRTLELEYFPAEEKPPYAILSHTWGTEEVLFEDARDGAAKLRACLKKGLAKVLKTAELALAGGYHYAWIDTCCIDKSSSAELSEAINSMFSWYRQSSVCYAFLEDYVHGKSNLGNSRWFTRGWTLQELIAPFDVRFYDSSWFMFGDRLRLSSRISKITSIDLLILVSNKMSWAAHRETTRVEDIAYCLMGIFDVNMPLLYGEGIKAFRRLQEEIVRRCNDQTILAWRREDFAGEDLKQS</sequence>
<dbReference type="AlphaFoldDB" id="A0AA39XCK5"/>
<dbReference type="PANTHER" id="PTHR10622">
    <property type="entry name" value="HET DOMAIN-CONTAINING PROTEIN"/>
    <property type="match status" value="1"/>
</dbReference>
<dbReference type="Pfam" id="PF26640">
    <property type="entry name" value="DUF8212"/>
    <property type="match status" value="1"/>
</dbReference>
<protein>
    <submittedName>
        <fullName evidence="3">Heterokaryon incompatibility protein-domain-containing protein</fullName>
    </submittedName>
</protein>
<keyword evidence="4" id="KW-1185">Reference proteome</keyword>
<dbReference type="InterPro" id="IPR010730">
    <property type="entry name" value="HET"/>
</dbReference>
<evidence type="ECO:0000259" key="1">
    <source>
        <dbReference type="Pfam" id="PF06985"/>
    </source>
</evidence>
<reference evidence="3" key="1">
    <citation type="submission" date="2023-06" db="EMBL/GenBank/DDBJ databases">
        <title>Genome-scale phylogeny and comparative genomics of the fungal order Sordariales.</title>
        <authorList>
            <consortium name="Lawrence Berkeley National Laboratory"/>
            <person name="Hensen N."/>
            <person name="Bonometti L."/>
            <person name="Westerberg I."/>
            <person name="Brannstrom I.O."/>
            <person name="Guillou S."/>
            <person name="Cros-Aarteil S."/>
            <person name="Calhoun S."/>
            <person name="Haridas S."/>
            <person name="Kuo A."/>
            <person name="Mondo S."/>
            <person name="Pangilinan J."/>
            <person name="Riley R."/>
            <person name="Labutti K."/>
            <person name="Andreopoulos B."/>
            <person name="Lipzen A."/>
            <person name="Chen C."/>
            <person name="Yanf M."/>
            <person name="Daum C."/>
            <person name="Ng V."/>
            <person name="Clum A."/>
            <person name="Steindorff A."/>
            <person name="Ohm R."/>
            <person name="Martin F."/>
            <person name="Silar P."/>
            <person name="Natvig D."/>
            <person name="Lalanne C."/>
            <person name="Gautier V."/>
            <person name="Ament-Velasquez S.L."/>
            <person name="Kruys A."/>
            <person name="Hutchinson M.I."/>
            <person name="Powell A.J."/>
            <person name="Barry K."/>
            <person name="Miller A.N."/>
            <person name="Grigoriev I.V."/>
            <person name="Debuchy R."/>
            <person name="Gladieux P."/>
            <person name="Thoren M.H."/>
            <person name="Johannesson H."/>
        </authorList>
    </citation>
    <scope>NUCLEOTIDE SEQUENCE</scope>
    <source>
        <strain evidence="3">CBS 606.72</strain>
    </source>
</reference>
<accession>A0AA39XCK5</accession>
<evidence type="ECO:0000313" key="3">
    <source>
        <dbReference type="EMBL" id="KAK0631454.1"/>
    </source>
</evidence>